<organism evidence="6 7">
    <name type="scientific">Desulfuromonas acetoxidans (strain DSM 684 / 11070)</name>
    <dbReference type="NCBI Taxonomy" id="281689"/>
    <lineage>
        <taxon>Bacteria</taxon>
        <taxon>Pseudomonadati</taxon>
        <taxon>Thermodesulfobacteriota</taxon>
        <taxon>Desulfuromonadia</taxon>
        <taxon>Desulfuromonadales</taxon>
        <taxon>Desulfuromonadaceae</taxon>
        <taxon>Desulfuromonas</taxon>
    </lineage>
</organism>
<dbReference type="PANTHER" id="PTHR30419:SF8">
    <property type="entry name" value="NITROGEN ASSIMILATION TRANSCRIPTIONAL ACTIVATOR-RELATED"/>
    <property type="match status" value="1"/>
</dbReference>
<evidence type="ECO:0000256" key="2">
    <source>
        <dbReference type="ARBA" id="ARBA00023015"/>
    </source>
</evidence>
<gene>
    <name evidence="6" type="ORF">Dace_0650</name>
</gene>
<dbReference type="GO" id="GO:0005829">
    <property type="term" value="C:cytosol"/>
    <property type="evidence" value="ECO:0007669"/>
    <property type="project" value="TreeGrafter"/>
</dbReference>
<evidence type="ECO:0000259" key="5">
    <source>
        <dbReference type="PROSITE" id="PS50931"/>
    </source>
</evidence>
<dbReference type="OrthoDB" id="5338251at2"/>
<dbReference type="GO" id="GO:0003677">
    <property type="term" value="F:DNA binding"/>
    <property type="evidence" value="ECO:0007669"/>
    <property type="project" value="UniProtKB-KW"/>
</dbReference>
<name>Q1JWV9_DESA6</name>
<comment type="similarity">
    <text evidence="1">Belongs to the LysR transcriptional regulatory family.</text>
</comment>
<keyword evidence="2" id="KW-0805">Transcription regulation</keyword>
<keyword evidence="7" id="KW-1185">Reference proteome</keyword>
<dbReference type="InterPro" id="IPR000847">
    <property type="entry name" value="LysR_HTH_N"/>
</dbReference>
<dbReference type="CDD" id="cd05466">
    <property type="entry name" value="PBP2_LTTR_substrate"/>
    <property type="match status" value="1"/>
</dbReference>
<evidence type="ECO:0000256" key="1">
    <source>
        <dbReference type="ARBA" id="ARBA00009437"/>
    </source>
</evidence>
<evidence type="ECO:0000256" key="3">
    <source>
        <dbReference type="ARBA" id="ARBA00023125"/>
    </source>
</evidence>
<accession>Q1JWV9</accession>
<keyword evidence="4" id="KW-0804">Transcription</keyword>
<feature type="domain" description="HTH lysR-type" evidence="5">
    <location>
        <begin position="1"/>
        <end position="58"/>
    </location>
</feature>
<dbReference type="SUPFAM" id="SSF53850">
    <property type="entry name" value="Periplasmic binding protein-like II"/>
    <property type="match status" value="1"/>
</dbReference>
<dbReference type="GO" id="GO:0003700">
    <property type="term" value="F:DNA-binding transcription factor activity"/>
    <property type="evidence" value="ECO:0007669"/>
    <property type="project" value="InterPro"/>
</dbReference>
<proteinExistence type="inferred from homology"/>
<dbReference type="Pfam" id="PF03466">
    <property type="entry name" value="LysR_substrate"/>
    <property type="match status" value="1"/>
</dbReference>
<dbReference type="Pfam" id="PF00126">
    <property type="entry name" value="HTH_1"/>
    <property type="match status" value="1"/>
</dbReference>
<dbReference type="InterPro" id="IPR050950">
    <property type="entry name" value="HTH-type_LysR_regulators"/>
</dbReference>
<dbReference type="InterPro" id="IPR005119">
    <property type="entry name" value="LysR_subst-bd"/>
</dbReference>
<dbReference type="Proteomes" id="UP000005695">
    <property type="component" value="Unassembled WGS sequence"/>
</dbReference>
<dbReference type="InterPro" id="IPR036390">
    <property type="entry name" value="WH_DNA-bd_sf"/>
</dbReference>
<dbReference type="Gene3D" id="3.40.190.290">
    <property type="match status" value="1"/>
</dbReference>
<dbReference type="InterPro" id="IPR036388">
    <property type="entry name" value="WH-like_DNA-bd_sf"/>
</dbReference>
<keyword evidence="3" id="KW-0238">DNA-binding</keyword>
<dbReference type="EMBL" id="AAEW02000019">
    <property type="protein sequence ID" value="EAT14685.1"/>
    <property type="molecule type" value="Genomic_DNA"/>
</dbReference>
<dbReference type="AlphaFoldDB" id="Q1JWV9"/>
<evidence type="ECO:0000256" key="4">
    <source>
        <dbReference type="ARBA" id="ARBA00023163"/>
    </source>
</evidence>
<evidence type="ECO:0000313" key="7">
    <source>
        <dbReference type="Proteomes" id="UP000005695"/>
    </source>
</evidence>
<dbReference type="Gene3D" id="1.10.10.10">
    <property type="entry name" value="Winged helix-like DNA-binding domain superfamily/Winged helix DNA-binding domain"/>
    <property type="match status" value="1"/>
</dbReference>
<reference evidence="6" key="1">
    <citation type="submission" date="2006-05" db="EMBL/GenBank/DDBJ databases">
        <title>Annotation of the draft genome assembly of Desulfuromonas acetoxidans DSM 684.</title>
        <authorList>
            <consortium name="US DOE Joint Genome Institute (JGI-ORNL)"/>
            <person name="Larimer F."/>
            <person name="Land M."/>
            <person name="Hauser L."/>
        </authorList>
    </citation>
    <scope>NUCLEOTIDE SEQUENCE [LARGE SCALE GENOMIC DNA]</scope>
    <source>
        <strain evidence="6">DSM 684</strain>
    </source>
</reference>
<dbReference type="PROSITE" id="PS50931">
    <property type="entry name" value="HTH_LYSR"/>
    <property type="match status" value="1"/>
</dbReference>
<comment type="caution">
    <text evidence="6">The sequence shown here is derived from an EMBL/GenBank/DDBJ whole genome shotgun (WGS) entry which is preliminary data.</text>
</comment>
<dbReference type="RefSeq" id="WP_006002195.1">
    <property type="nucleotide sequence ID" value="NZ_AAEW02000019.1"/>
</dbReference>
<dbReference type="PRINTS" id="PR00039">
    <property type="entry name" value="HTHLYSR"/>
</dbReference>
<dbReference type="SUPFAM" id="SSF46785">
    <property type="entry name" value="Winged helix' DNA-binding domain"/>
    <property type="match status" value="1"/>
</dbReference>
<evidence type="ECO:0000313" key="6">
    <source>
        <dbReference type="EMBL" id="EAT14685.1"/>
    </source>
</evidence>
<dbReference type="FunFam" id="1.10.10.10:FF:000001">
    <property type="entry name" value="LysR family transcriptional regulator"/>
    <property type="match status" value="1"/>
</dbReference>
<reference evidence="6" key="2">
    <citation type="submission" date="2006-05" db="EMBL/GenBank/DDBJ databases">
        <title>Sequencing of the draft genome and assembly of Desulfuromonas acetoxidans DSM 684.</title>
        <authorList>
            <consortium name="US DOE Joint Genome Institute (JGI-PGF)"/>
            <person name="Copeland A."/>
            <person name="Lucas S."/>
            <person name="Lapidus A."/>
            <person name="Barry K."/>
            <person name="Detter J.C."/>
            <person name="Glavina del Rio T."/>
            <person name="Hammon N."/>
            <person name="Israni S."/>
            <person name="Dalin E."/>
            <person name="Tice H."/>
            <person name="Bruce D."/>
            <person name="Pitluck S."/>
            <person name="Richardson P."/>
        </authorList>
    </citation>
    <scope>NUCLEOTIDE SEQUENCE [LARGE SCALE GENOMIC DNA]</scope>
    <source>
        <strain evidence="6">DSM 684</strain>
    </source>
</reference>
<sequence length="293" mass="33098">MDLRQIKTFLAVAEHLNFTRAAESLRLAQPAVSISIAKLEEALELTLFNRQGRHITLTAEGEVFLRHARRIIDDLSDAEREMTELKGLVRGEVRIGIPPMLSSYYFPRVISDFRAAYPNLNLSVMGQGAGEIQQLIRSGDVDLGVIAGSNIPDGLEARCFLREEIVACVPVEHPFACRDSITLDELWREPLILFKQGFYLREWIDSLHRDLPQIPNVVFETNLFSLVRSLIREGVGVSTLLRMVVADEPQVAAVPFAPPLSLDLHIAWKSDGYLSQANQAFRDFLLERIESYR</sequence>
<dbReference type="PANTHER" id="PTHR30419">
    <property type="entry name" value="HTH-TYPE TRANSCRIPTIONAL REGULATOR YBHD"/>
    <property type="match status" value="1"/>
</dbReference>
<protein>
    <submittedName>
        <fullName evidence="6">Transcriptional regulator, LysR family</fullName>
    </submittedName>
</protein>